<keyword evidence="1" id="KW-0614">Plasmid</keyword>
<dbReference type="InterPro" id="IPR023346">
    <property type="entry name" value="Lysozyme-like_dom_sf"/>
</dbReference>
<name>A0AAN1CU47_9VIBR</name>
<dbReference type="RefSeq" id="WP_065211138.1">
    <property type="nucleotide sequence ID" value="NZ_CP016179.1"/>
</dbReference>
<reference evidence="1 2" key="1">
    <citation type="submission" date="2016-06" db="EMBL/GenBank/DDBJ databases">
        <title>Adaptive Radiation by Waves of Gene Transfer Leads to Fine-Scale Resource Partitioning in Marine Microbes.</title>
        <authorList>
            <person name="Hehemann J.-H."/>
            <person name="Arevalo P."/>
            <person name="Datta M.S."/>
            <person name="Yu X."/>
            <person name="Corzett C."/>
            <person name="Henschel A."/>
            <person name="Preheim S.P."/>
            <person name="Timberlake S."/>
            <person name="Alm E.J."/>
            <person name="Polz M.F."/>
        </authorList>
    </citation>
    <scope>NUCLEOTIDE SEQUENCE [LARGE SCALE GENOMIC DNA]</scope>
    <source>
        <strain evidence="1 2">FF50</strain>
        <plasmid evidence="1 2">unnamed1</plasmid>
    </source>
</reference>
<sequence>MVSRQGYLKLLVSSVLFVGSIGDVHGSEKCIPYFFRHVAAQESIPADKFYALALQESGMKMQDGSFGPWPYVINHKGKAFVYPDYQALVLGANEFVGKGYLTFDVGYFQVNWRWHSERVKSLAHFAHPVVNARVAAQIFREQYRKHGDWSVAAGRYHNPSNTNGFADRYESSYRDWVVKIGREYRC</sequence>
<dbReference type="AlphaFoldDB" id="A0AAN1CU47"/>
<dbReference type="KEGG" id="vbr:A6E01_19370"/>
<dbReference type="Proteomes" id="UP000092018">
    <property type="component" value="Plasmid unnamed1"/>
</dbReference>
<organism evidence="1 2">
    <name type="scientific">Vibrio breoganii</name>
    <dbReference type="NCBI Taxonomy" id="553239"/>
    <lineage>
        <taxon>Bacteria</taxon>
        <taxon>Pseudomonadati</taxon>
        <taxon>Pseudomonadota</taxon>
        <taxon>Gammaproteobacteria</taxon>
        <taxon>Vibrionales</taxon>
        <taxon>Vibrionaceae</taxon>
        <taxon>Vibrio</taxon>
    </lineage>
</organism>
<evidence type="ECO:0000313" key="1">
    <source>
        <dbReference type="EMBL" id="ANO35376.1"/>
    </source>
</evidence>
<proteinExistence type="predicted"/>
<evidence type="ECO:0008006" key="3">
    <source>
        <dbReference type="Google" id="ProtNLM"/>
    </source>
</evidence>
<evidence type="ECO:0000313" key="2">
    <source>
        <dbReference type="Proteomes" id="UP000092018"/>
    </source>
</evidence>
<accession>A0AAN1CU47</accession>
<geneLocation type="plasmid" evidence="1 2">
    <name>unnamed1</name>
</geneLocation>
<gene>
    <name evidence="1" type="ORF">A6E01_19370</name>
</gene>
<dbReference type="SUPFAM" id="SSF53955">
    <property type="entry name" value="Lysozyme-like"/>
    <property type="match status" value="1"/>
</dbReference>
<dbReference type="EMBL" id="CP016179">
    <property type="protein sequence ID" value="ANO35376.1"/>
    <property type="molecule type" value="Genomic_DNA"/>
</dbReference>
<protein>
    <recommendedName>
        <fullName evidence="3">Transglycosylase SLT domain-containing protein</fullName>
    </recommendedName>
</protein>